<comment type="similarity">
    <text evidence="1">Belongs to the peptidase S8 family.</text>
</comment>
<feature type="transmembrane region" description="Helical" evidence="3">
    <location>
        <begin position="52"/>
        <end position="70"/>
    </location>
</feature>
<dbReference type="AlphaFoldDB" id="A0A6G1BX88"/>
<sequence length="72" mass="7835">MITTYNVDNGGNAINFSVTGQLSRLFELGSGHVDPNHALDLGLVYDATANNYLTYLYGLGYSFPIIALFSNE</sequence>
<dbReference type="InterPro" id="IPR036852">
    <property type="entry name" value="Peptidase_S8/S53_dom_sf"/>
</dbReference>
<comment type="caution">
    <text evidence="4">The sequence shown here is derived from an EMBL/GenBank/DDBJ whole genome shotgun (WGS) entry which is preliminary data.</text>
</comment>
<dbReference type="EMBL" id="SPHZ02000011">
    <property type="protein sequence ID" value="KAF0892411.1"/>
    <property type="molecule type" value="Genomic_DNA"/>
</dbReference>
<gene>
    <name evidence="4" type="ORF">E2562_015473</name>
</gene>
<dbReference type="GO" id="GO:0006508">
    <property type="term" value="P:proteolysis"/>
    <property type="evidence" value="ECO:0007669"/>
    <property type="project" value="InterPro"/>
</dbReference>
<dbReference type="GO" id="GO:0004252">
    <property type="term" value="F:serine-type endopeptidase activity"/>
    <property type="evidence" value="ECO:0007669"/>
    <property type="project" value="InterPro"/>
</dbReference>
<name>A0A6G1BX88_9ORYZ</name>
<keyword evidence="3" id="KW-1133">Transmembrane helix</keyword>
<evidence type="ECO:0000256" key="1">
    <source>
        <dbReference type="ARBA" id="ARBA00011073"/>
    </source>
</evidence>
<evidence type="ECO:0000256" key="3">
    <source>
        <dbReference type="SAM" id="Phobius"/>
    </source>
</evidence>
<keyword evidence="3" id="KW-0812">Transmembrane</keyword>
<reference evidence="4 5" key="1">
    <citation type="submission" date="2019-11" db="EMBL/GenBank/DDBJ databases">
        <title>Whole genome sequence of Oryza granulata.</title>
        <authorList>
            <person name="Li W."/>
        </authorList>
    </citation>
    <scope>NUCLEOTIDE SEQUENCE [LARGE SCALE GENOMIC DNA]</scope>
    <source>
        <strain evidence="5">cv. Menghai</strain>
        <tissue evidence="4">Leaf</tissue>
    </source>
</reference>
<evidence type="ECO:0000313" key="4">
    <source>
        <dbReference type="EMBL" id="KAF0892411.1"/>
    </source>
</evidence>
<protein>
    <submittedName>
        <fullName evidence="4">Uncharacterized protein</fullName>
    </submittedName>
</protein>
<evidence type="ECO:0000256" key="2">
    <source>
        <dbReference type="ARBA" id="ARBA00022729"/>
    </source>
</evidence>
<accession>A0A6G1BX88</accession>
<dbReference type="Proteomes" id="UP000479710">
    <property type="component" value="Unassembled WGS sequence"/>
</dbReference>
<organism evidence="4 5">
    <name type="scientific">Oryza meyeriana var. granulata</name>
    <dbReference type="NCBI Taxonomy" id="110450"/>
    <lineage>
        <taxon>Eukaryota</taxon>
        <taxon>Viridiplantae</taxon>
        <taxon>Streptophyta</taxon>
        <taxon>Embryophyta</taxon>
        <taxon>Tracheophyta</taxon>
        <taxon>Spermatophyta</taxon>
        <taxon>Magnoliopsida</taxon>
        <taxon>Liliopsida</taxon>
        <taxon>Poales</taxon>
        <taxon>Poaceae</taxon>
        <taxon>BOP clade</taxon>
        <taxon>Oryzoideae</taxon>
        <taxon>Oryzeae</taxon>
        <taxon>Oryzinae</taxon>
        <taxon>Oryza</taxon>
        <taxon>Oryza meyeriana</taxon>
    </lineage>
</organism>
<dbReference type="InterPro" id="IPR045051">
    <property type="entry name" value="SBT"/>
</dbReference>
<dbReference type="OrthoDB" id="778844at2759"/>
<dbReference type="PANTHER" id="PTHR10795">
    <property type="entry name" value="PROPROTEIN CONVERTASE SUBTILISIN/KEXIN"/>
    <property type="match status" value="1"/>
</dbReference>
<keyword evidence="3" id="KW-0472">Membrane</keyword>
<keyword evidence="2" id="KW-0732">Signal</keyword>
<evidence type="ECO:0000313" key="5">
    <source>
        <dbReference type="Proteomes" id="UP000479710"/>
    </source>
</evidence>
<proteinExistence type="inferred from homology"/>
<dbReference type="Gene3D" id="3.40.50.200">
    <property type="entry name" value="Peptidase S8/S53 domain"/>
    <property type="match status" value="1"/>
</dbReference>
<keyword evidence="5" id="KW-1185">Reference proteome</keyword>